<evidence type="ECO:0000256" key="2">
    <source>
        <dbReference type="ARBA" id="ARBA00022723"/>
    </source>
</evidence>
<gene>
    <name evidence="6" type="ORF">G7Y89_g831</name>
</gene>
<dbReference type="InterPro" id="IPR002328">
    <property type="entry name" value="ADH_Zn_CS"/>
</dbReference>
<dbReference type="Pfam" id="PF08240">
    <property type="entry name" value="ADH_N"/>
    <property type="match status" value="1"/>
</dbReference>
<dbReference type="OrthoDB" id="1879366at2759"/>
<dbReference type="InterPro" id="IPR013154">
    <property type="entry name" value="ADH-like_N"/>
</dbReference>
<dbReference type="Gene3D" id="3.90.180.10">
    <property type="entry name" value="Medium-chain alcohol dehydrogenases, catalytic domain"/>
    <property type="match status" value="1"/>
</dbReference>
<dbReference type="SUPFAM" id="SSF50129">
    <property type="entry name" value="GroES-like"/>
    <property type="match status" value="1"/>
</dbReference>
<keyword evidence="4" id="KW-0560">Oxidoreductase</keyword>
<comment type="cofactor">
    <cofactor evidence="1">
        <name>Zn(2+)</name>
        <dbReference type="ChEBI" id="CHEBI:29105"/>
    </cofactor>
</comment>
<evidence type="ECO:0000259" key="5">
    <source>
        <dbReference type="Pfam" id="PF08240"/>
    </source>
</evidence>
<dbReference type="PANTHER" id="PTHR42940">
    <property type="entry name" value="ALCOHOL DEHYDROGENASE 1-RELATED"/>
    <property type="match status" value="1"/>
</dbReference>
<dbReference type="EMBL" id="JAAMPI010000029">
    <property type="protein sequence ID" value="KAF4637257.1"/>
    <property type="molecule type" value="Genomic_DNA"/>
</dbReference>
<dbReference type="Proteomes" id="UP000566819">
    <property type="component" value="Unassembled WGS sequence"/>
</dbReference>
<evidence type="ECO:0000256" key="1">
    <source>
        <dbReference type="ARBA" id="ARBA00001947"/>
    </source>
</evidence>
<keyword evidence="2" id="KW-0479">Metal-binding</keyword>
<accession>A0A8H4W7Z3</accession>
<dbReference type="PANTHER" id="PTHR42940:SF5">
    <property type="entry name" value="ALCOHOL DEHYDROGENASE 2"/>
    <property type="match status" value="1"/>
</dbReference>
<sequence length="149" mass="16518">MNFWFNVYRGSEEGHIVVDTTTRTLHNNEVYIETTHSGICGSDEHFLKPGQVLGHEGIGIVRQVGPDVISVKVGDRVGFRYLRKVCGACDNCATGEDQHCRSVKAYSEQDYDLDSFSHGTVWDADCLFPIPDGYRSEDVVPLMCAGTTV</sequence>
<organism evidence="6 7">
    <name type="scientific">Cudoniella acicularis</name>
    <dbReference type="NCBI Taxonomy" id="354080"/>
    <lineage>
        <taxon>Eukaryota</taxon>
        <taxon>Fungi</taxon>
        <taxon>Dikarya</taxon>
        <taxon>Ascomycota</taxon>
        <taxon>Pezizomycotina</taxon>
        <taxon>Leotiomycetes</taxon>
        <taxon>Helotiales</taxon>
        <taxon>Tricladiaceae</taxon>
        <taxon>Cudoniella</taxon>
    </lineage>
</organism>
<dbReference type="PROSITE" id="PS00059">
    <property type="entry name" value="ADH_ZINC"/>
    <property type="match status" value="1"/>
</dbReference>
<proteinExistence type="predicted"/>
<evidence type="ECO:0000313" key="7">
    <source>
        <dbReference type="Proteomes" id="UP000566819"/>
    </source>
</evidence>
<comment type="caution">
    <text evidence="6">The sequence shown here is derived from an EMBL/GenBank/DDBJ whole genome shotgun (WGS) entry which is preliminary data.</text>
</comment>
<keyword evidence="7" id="KW-1185">Reference proteome</keyword>
<evidence type="ECO:0000256" key="4">
    <source>
        <dbReference type="ARBA" id="ARBA00023002"/>
    </source>
</evidence>
<dbReference type="GO" id="GO:0004022">
    <property type="term" value="F:alcohol dehydrogenase (NAD+) activity"/>
    <property type="evidence" value="ECO:0007669"/>
    <property type="project" value="TreeGrafter"/>
</dbReference>
<feature type="domain" description="Alcohol dehydrogenase-like N-terminal" evidence="5">
    <location>
        <begin position="27"/>
        <end position="132"/>
    </location>
</feature>
<dbReference type="GO" id="GO:0005737">
    <property type="term" value="C:cytoplasm"/>
    <property type="evidence" value="ECO:0007669"/>
    <property type="project" value="TreeGrafter"/>
</dbReference>
<name>A0A8H4W7Z3_9HELO</name>
<keyword evidence="3" id="KW-0862">Zinc</keyword>
<reference evidence="6 7" key="1">
    <citation type="submission" date="2020-03" db="EMBL/GenBank/DDBJ databases">
        <title>Draft Genome Sequence of Cudoniella acicularis.</title>
        <authorList>
            <person name="Buettner E."/>
            <person name="Kellner H."/>
        </authorList>
    </citation>
    <scope>NUCLEOTIDE SEQUENCE [LARGE SCALE GENOMIC DNA]</scope>
    <source>
        <strain evidence="6 7">DSM 108380</strain>
    </source>
</reference>
<dbReference type="InterPro" id="IPR011032">
    <property type="entry name" value="GroES-like_sf"/>
</dbReference>
<dbReference type="GO" id="GO:0008270">
    <property type="term" value="F:zinc ion binding"/>
    <property type="evidence" value="ECO:0007669"/>
    <property type="project" value="InterPro"/>
</dbReference>
<evidence type="ECO:0000313" key="6">
    <source>
        <dbReference type="EMBL" id="KAF4637257.1"/>
    </source>
</evidence>
<evidence type="ECO:0000256" key="3">
    <source>
        <dbReference type="ARBA" id="ARBA00022833"/>
    </source>
</evidence>
<dbReference type="AlphaFoldDB" id="A0A8H4W7Z3"/>
<protein>
    <recommendedName>
        <fullName evidence="5">Alcohol dehydrogenase-like N-terminal domain-containing protein</fullName>
    </recommendedName>
</protein>